<dbReference type="SUPFAM" id="SSF54909">
    <property type="entry name" value="Dimeric alpha+beta barrel"/>
    <property type="match status" value="1"/>
</dbReference>
<gene>
    <name evidence="3" type="ORF">JET14_19600</name>
</gene>
<accession>A0A7T7HJP8</accession>
<dbReference type="Proteomes" id="UP000596083">
    <property type="component" value="Chromosome"/>
</dbReference>
<dbReference type="RefSeq" id="WP_200335781.1">
    <property type="nucleotide sequence ID" value="NZ_CP066786.1"/>
</dbReference>
<sequence>MILISLTYIAPMDAVEKHFDGHIEWLNRHYADGVFVASGRKVPRTGGLIIARSSLDEVRALCEADPFVSEGVARYELTEVDFSRTVAGVEGLKQP</sequence>
<dbReference type="PANTHER" id="PTHR37828:SF1">
    <property type="entry name" value="YCII-RELATED DOMAIN-CONTAINING PROTEIN"/>
    <property type="match status" value="1"/>
</dbReference>
<dbReference type="AlphaFoldDB" id="A0A7T7HJP8"/>
<dbReference type="EMBL" id="CP066786">
    <property type="protein sequence ID" value="QQM30431.1"/>
    <property type="molecule type" value="Genomic_DNA"/>
</dbReference>
<protein>
    <submittedName>
        <fullName evidence="3">GTP cyclohydrolase</fullName>
    </submittedName>
</protein>
<dbReference type="PANTHER" id="PTHR37828">
    <property type="entry name" value="GSR2449 PROTEIN"/>
    <property type="match status" value="1"/>
</dbReference>
<evidence type="ECO:0000313" key="4">
    <source>
        <dbReference type="Proteomes" id="UP000596083"/>
    </source>
</evidence>
<name>A0A7T7HJP8_9HYPH</name>
<evidence type="ECO:0000259" key="2">
    <source>
        <dbReference type="Pfam" id="PF03795"/>
    </source>
</evidence>
<evidence type="ECO:0000256" key="1">
    <source>
        <dbReference type="ARBA" id="ARBA00007689"/>
    </source>
</evidence>
<keyword evidence="3" id="KW-0378">Hydrolase</keyword>
<dbReference type="InterPro" id="IPR011008">
    <property type="entry name" value="Dimeric_a/b-barrel"/>
</dbReference>
<dbReference type="InterPro" id="IPR005545">
    <property type="entry name" value="YCII"/>
</dbReference>
<evidence type="ECO:0000313" key="3">
    <source>
        <dbReference type="EMBL" id="QQM30431.1"/>
    </source>
</evidence>
<dbReference type="KEGG" id="mlut:JET14_19600"/>
<dbReference type="Gene3D" id="3.30.70.1060">
    <property type="entry name" value="Dimeric alpha+beta barrel"/>
    <property type="match status" value="1"/>
</dbReference>
<feature type="domain" description="YCII-related" evidence="2">
    <location>
        <begin position="8"/>
        <end position="79"/>
    </location>
</feature>
<dbReference type="Pfam" id="PF03795">
    <property type="entry name" value="YCII"/>
    <property type="match status" value="1"/>
</dbReference>
<organism evidence="3 4">
    <name type="scientific">Martelella lutilitoris</name>
    <dbReference type="NCBI Taxonomy" id="2583532"/>
    <lineage>
        <taxon>Bacteria</taxon>
        <taxon>Pseudomonadati</taxon>
        <taxon>Pseudomonadota</taxon>
        <taxon>Alphaproteobacteria</taxon>
        <taxon>Hyphomicrobiales</taxon>
        <taxon>Aurantimonadaceae</taxon>
        <taxon>Martelella</taxon>
    </lineage>
</organism>
<comment type="similarity">
    <text evidence="1">Belongs to the YciI family.</text>
</comment>
<reference evidence="3 4" key="1">
    <citation type="submission" date="2020-12" db="EMBL/GenBank/DDBJ databases">
        <authorList>
            <person name="Zheng R.K."/>
            <person name="Sun C.M."/>
        </authorList>
    </citation>
    <scope>NUCLEOTIDE SEQUENCE [LARGE SCALE GENOMIC DNA]</scope>
    <source>
        <strain evidence="3 4">ZRK001</strain>
    </source>
</reference>
<proteinExistence type="inferred from homology"/>
<dbReference type="GO" id="GO:0016787">
    <property type="term" value="F:hydrolase activity"/>
    <property type="evidence" value="ECO:0007669"/>
    <property type="project" value="UniProtKB-KW"/>
</dbReference>